<organism evidence="1 2">
    <name type="scientific">Blattamonas nauphoetae</name>
    <dbReference type="NCBI Taxonomy" id="2049346"/>
    <lineage>
        <taxon>Eukaryota</taxon>
        <taxon>Metamonada</taxon>
        <taxon>Preaxostyla</taxon>
        <taxon>Oxymonadida</taxon>
        <taxon>Blattamonas</taxon>
    </lineage>
</organism>
<protein>
    <recommendedName>
        <fullName evidence="3">Mediator of RNA polymerase II transcription subunit 11</fullName>
    </recommendedName>
</protein>
<name>A0ABQ9YLL7_9EUKA</name>
<keyword evidence="2" id="KW-1185">Reference proteome</keyword>
<dbReference type="EMBL" id="JARBJD010000002">
    <property type="protein sequence ID" value="KAK2964650.1"/>
    <property type="molecule type" value="Genomic_DNA"/>
</dbReference>
<proteinExistence type="predicted"/>
<comment type="caution">
    <text evidence="1">The sequence shown here is derived from an EMBL/GenBank/DDBJ whole genome shotgun (WGS) entry which is preliminary data.</text>
</comment>
<gene>
    <name evidence="1" type="ORF">BLNAU_567</name>
</gene>
<sequence>MDSDELISLIEEKEESVISLLEIAAGTITEFLNGNTTSKDNLAQLIVSFEQTLKDAELLIQIAKGNPFHHTPSELEPYQERLQLETEHYRTKHVLSQINSLLQAVK</sequence>
<evidence type="ECO:0008006" key="3">
    <source>
        <dbReference type="Google" id="ProtNLM"/>
    </source>
</evidence>
<evidence type="ECO:0000313" key="1">
    <source>
        <dbReference type="EMBL" id="KAK2964650.1"/>
    </source>
</evidence>
<evidence type="ECO:0000313" key="2">
    <source>
        <dbReference type="Proteomes" id="UP001281761"/>
    </source>
</evidence>
<accession>A0ABQ9YLL7</accession>
<reference evidence="1 2" key="1">
    <citation type="journal article" date="2022" name="bioRxiv">
        <title>Genomics of Preaxostyla Flagellates Illuminates Evolutionary Transitions and the Path Towards Mitochondrial Loss.</title>
        <authorList>
            <person name="Novak L.V.F."/>
            <person name="Treitli S.C."/>
            <person name="Pyrih J."/>
            <person name="Halakuc P."/>
            <person name="Pipaliya S.V."/>
            <person name="Vacek V."/>
            <person name="Brzon O."/>
            <person name="Soukal P."/>
            <person name="Eme L."/>
            <person name="Dacks J.B."/>
            <person name="Karnkowska A."/>
            <person name="Elias M."/>
            <person name="Hampl V."/>
        </authorList>
    </citation>
    <scope>NUCLEOTIDE SEQUENCE [LARGE SCALE GENOMIC DNA]</scope>
    <source>
        <strain evidence="1">NAU3</strain>
        <tissue evidence="1">Gut</tissue>
    </source>
</reference>
<dbReference type="Proteomes" id="UP001281761">
    <property type="component" value="Unassembled WGS sequence"/>
</dbReference>